<dbReference type="PANTHER" id="PTHR11923:SF88">
    <property type="entry name" value="DEBRIS BUSTER, ISOFORM D"/>
    <property type="match status" value="1"/>
</dbReference>
<comment type="subcellular location">
    <subcellularLocation>
        <location evidence="1">Cell membrane</location>
    </subcellularLocation>
</comment>
<dbReference type="PRINTS" id="PR01609">
    <property type="entry name" value="CD36FAMILY"/>
</dbReference>
<keyword evidence="3" id="KW-1003">Cell membrane</keyword>
<dbReference type="RefSeq" id="XP_017779229.1">
    <property type="nucleotide sequence ID" value="XM_017923740.1"/>
</dbReference>
<evidence type="ECO:0000313" key="10">
    <source>
        <dbReference type="RefSeq" id="XP_017779229.1"/>
    </source>
</evidence>
<keyword evidence="4 8" id="KW-0812">Transmembrane</keyword>
<feature type="transmembrane region" description="Helical" evidence="8">
    <location>
        <begin position="478"/>
        <end position="496"/>
    </location>
</feature>
<keyword evidence="5 8" id="KW-1133">Transmembrane helix</keyword>
<accession>A0ABM1MXC9</accession>
<evidence type="ECO:0000256" key="5">
    <source>
        <dbReference type="ARBA" id="ARBA00022989"/>
    </source>
</evidence>
<reference evidence="10" key="1">
    <citation type="submission" date="2025-08" db="UniProtKB">
        <authorList>
            <consortium name="RefSeq"/>
        </authorList>
    </citation>
    <scope>IDENTIFICATION</scope>
    <source>
        <tissue evidence="10">Whole Larva</tissue>
    </source>
</reference>
<protein>
    <submittedName>
        <fullName evidence="10">Scavenger receptor class B member 1 isoform X1</fullName>
    </submittedName>
</protein>
<gene>
    <name evidence="10" type="primary">LOC108564658</name>
</gene>
<evidence type="ECO:0000256" key="1">
    <source>
        <dbReference type="ARBA" id="ARBA00004236"/>
    </source>
</evidence>
<evidence type="ECO:0000313" key="9">
    <source>
        <dbReference type="Proteomes" id="UP000695000"/>
    </source>
</evidence>
<evidence type="ECO:0000256" key="6">
    <source>
        <dbReference type="ARBA" id="ARBA00023136"/>
    </source>
</evidence>
<comment type="similarity">
    <text evidence="2">Belongs to the CD36 family.</text>
</comment>
<feature type="transmembrane region" description="Helical" evidence="8">
    <location>
        <begin position="42"/>
        <end position="64"/>
    </location>
</feature>
<evidence type="ECO:0000256" key="8">
    <source>
        <dbReference type="SAM" id="Phobius"/>
    </source>
</evidence>
<dbReference type="Pfam" id="PF01130">
    <property type="entry name" value="CD36"/>
    <property type="match status" value="1"/>
</dbReference>
<sequence>MTYNTVADYLLKYENQILLENQINKKGDKVKRWIKKIKSRRLAVIFLGIFTLTMGIIFSSIPWIDYLILKQLRLWNGSLSFQYWQKPGVIRLTKVYIFNMTNPETFLSQGEKPRLQEIGPFVYREDMEKVNIKFHDNGTVTFQHKKILQFVPEMSVNKHEKLTVPNIPLLSLSTQSNSLSSFVQRMISFVLNVGTHKPFITLTAEDLVFGYEDGIVNLAHHFYPKHKKPKDNKMGLLNGRNGTLKEIQTIYTGETGMQEFGLMEKMNGEDRLPFWEDSPCSNLKGSEGSFFPPRHFTKEDVIHVFDKDICRILPLRYRHSEIKHGISVDVYTPPTDVYESAEIQTKNKCFCPGNQYCPPSGLQSIGPCHYDAPLYVSNPHFYKADVSLLEKIDGLSPDKDKHSTYFKIQPKLGVPLEAKVRLQVNLKVDRAPNVRIVSNFPSIIFPIMWIEEGISDVTPPIRRWIYLATTFSDMASPLLTYGFIFLGSCVLIGVFINTYKSIVFTKETIEVGMKTFRRGNSFNNKMLIVRDSYSLLENIPDSRIV</sequence>
<evidence type="ECO:0000256" key="3">
    <source>
        <dbReference type="ARBA" id="ARBA00022475"/>
    </source>
</evidence>
<keyword evidence="7" id="KW-0325">Glycoprotein</keyword>
<dbReference type="InterPro" id="IPR002159">
    <property type="entry name" value="CD36_fam"/>
</dbReference>
<organism evidence="9 10">
    <name type="scientific">Nicrophorus vespilloides</name>
    <name type="common">Boreal carrion beetle</name>
    <dbReference type="NCBI Taxonomy" id="110193"/>
    <lineage>
        <taxon>Eukaryota</taxon>
        <taxon>Metazoa</taxon>
        <taxon>Ecdysozoa</taxon>
        <taxon>Arthropoda</taxon>
        <taxon>Hexapoda</taxon>
        <taxon>Insecta</taxon>
        <taxon>Pterygota</taxon>
        <taxon>Neoptera</taxon>
        <taxon>Endopterygota</taxon>
        <taxon>Coleoptera</taxon>
        <taxon>Polyphaga</taxon>
        <taxon>Staphyliniformia</taxon>
        <taxon>Silphidae</taxon>
        <taxon>Nicrophorinae</taxon>
        <taxon>Nicrophorus</taxon>
    </lineage>
</organism>
<keyword evidence="10" id="KW-0675">Receptor</keyword>
<proteinExistence type="inferred from homology"/>
<keyword evidence="9" id="KW-1185">Reference proteome</keyword>
<evidence type="ECO:0000256" key="4">
    <source>
        <dbReference type="ARBA" id="ARBA00022692"/>
    </source>
</evidence>
<evidence type="ECO:0000256" key="7">
    <source>
        <dbReference type="ARBA" id="ARBA00023180"/>
    </source>
</evidence>
<name>A0ABM1MXC9_NICVS</name>
<evidence type="ECO:0000256" key="2">
    <source>
        <dbReference type="ARBA" id="ARBA00010532"/>
    </source>
</evidence>
<dbReference type="GeneID" id="108564658"/>
<dbReference type="Proteomes" id="UP000695000">
    <property type="component" value="Unplaced"/>
</dbReference>
<dbReference type="PANTHER" id="PTHR11923">
    <property type="entry name" value="SCAVENGER RECEPTOR CLASS B TYPE-1 SR-B1"/>
    <property type="match status" value="1"/>
</dbReference>
<keyword evidence="6 8" id="KW-0472">Membrane</keyword>